<feature type="compositionally biased region" description="Low complexity" evidence="1">
    <location>
        <begin position="529"/>
        <end position="538"/>
    </location>
</feature>
<accession>A0A0N1HY62</accession>
<evidence type="ECO:0000313" key="2">
    <source>
        <dbReference type="EMBL" id="KPI87652.1"/>
    </source>
</evidence>
<dbReference type="EMBL" id="LJSK01000078">
    <property type="protein sequence ID" value="KPI87652.1"/>
    <property type="molecule type" value="Genomic_DNA"/>
</dbReference>
<dbReference type="AlphaFoldDB" id="A0A0N1HY62"/>
<organism evidence="2 3">
    <name type="scientific">Leptomonas seymouri</name>
    <dbReference type="NCBI Taxonomy" id="5684"/>
    <lineage>
        <taxon>Eukaryota</taxon>
        <taxon>Discoba</taxon>
        <taxon>Euglenozoa</taxon>
        <taxon>Kinetoplastea</taxon>
        <taxon>Metakinetoplastina</taxon>
        <taxon>Trypanosomatida</taxon>
        <taxon>Trypanosomatidae</taxon>
        <taxon>Leishmaniinae</taxon>
        <taxon>Leptomonas</taxon>
    </lineage>
</organism>
<evidence type="ECO:0000256" key="1">
    <source>
        <dbReference type="SAM" id="MobiDB-lite"/>
    </source>
</evidence>
<gene>
    <name evidence="2" type="ORF">ABL78_3250</name>
</gene>
<comment type="caution">
    <text evidence="2">The sequence shown here is derived from an EMBL/GenBank/DDBJ whole genome shotgun (WGS) entry which is preliminary data.</text>
</comment>
<keyword evidence="3" id="KW-1185">Reference proteome</keyword>
<protein>
    <submittedName>
        <fullName evidence="2">Uncharacterized protein</fullName>
    </submittedName>
</protein>
<dbReference type="OrthoDB" id="245628at2759"/>
<dbReference type="Proteomes" id="UP000038009">
    <property type="component" value="Unassembled WGS sequence"/>
</dbReference>
<feature type="region of interest" description="Disordered" evidence="1">
    <location>
        <begin position="515"/>
        <end position="549"/>
    </location>
</feature>
<proteinExistence type="predicted"/>
<sequence>MKLRRVLENFRWLGIRRRTPSFACVSPRRFCVVLSAPQVTPASPVLHTTLAAAHLHASRLLAELLSTRPPTSFAEYVQVTQEWWRAVEQLVLLPCAAEEISDLPQYLVDCAGVRRQRRSGIGTLKEVQDEEAALLEKWEEWVWTSIPSTMPTAATFSEIISGDGGGAHHPLARHEVMSFPQLTSLLYSYSRYHRGVRWGAARHANNNDRNGVGDPARDDGAAAAAYYRRQYRLHPWHGLCCPEGTAQQMPYVHVLRWMLAGKESKASPEELWGQHKALERFHVSPGTVSPFRALDVCSQSGYVTDLLLRAGADIVVAADADLHALGNTEATYHEHVRDGRSKRRGQVLMTRRCDLLPMPRKIEEAAVSRKLQEAQLNHESDSADTTSATAAERRRRRARNDGRGYNGVRPGAQSVAGEAASSLAGLRPCADGSPFQVVYIHPPTPTTAWPVVPAHAQPSLHGTSWWQSLVRRAAEDGVPPQLILPFLPCDAFPAAGRRNPLATLSGLRRTIEALRSDVTERSPTSLPNSSGSGRSISGEEPQGSNGSDALLSDDGYVVLVLPRTYDVDLLMREGEQRNSPSLADWVVAQLDGYYDLVLRRRCLVHPTSSTSSAMQLNAFEEALVTYPHRLQHFKEQGGDDKSALLGDASCVGAAVDMTQWKEQLTRLYRDAWWQDVLVLRKNLTMMRRCAAARQDSRPLLQHRLSLMRKAQKDVAWEDSFEYNEYHPRDTAQHTSHHWTDLIPTYSYLEADFYEQPSAVQRNFLALGHQPATPASTGYIVPSPQDSVAAHEKDDGVAAASEQAAVGFHTLFAQELRTRRRSKLRKLALSPLEQQEWYIDDKLIRSSGARVELMNELSRWDLKDYDS</sequence>
<reference evidence="2 3" key="1">
    <citation type="journal article" date="2015" name="PLoS Pathog.">
        <title>Leptomonas seymouri: Adaptations to the Dixenous Life Cycle Analyzed by Genome Sequencing, Transcriptome Profiling and Co-infection with Leishmania donovani.</title>
        <authorList>
            <person name="Kraeva N."/>
            <person name="Butenko A."/>
            <person name="Hlavacova J."/>
            <person name="Kostygov A."/>
            <person name="Myskova J."/>
            <person name="Grybchuk D."/>
            <person name="Lestinova T."/>
            <person name="Votypka J."/>
            <person name="Volf P."/>
            <person name="Opperdoes F."/>
            <person name="Flegontov P."/>
            <person name="Lukes J."/>
            <person name="Yurchenko V."/>
        </authorList>
    </citation>
    <scope>NUCLEOTIDE SEQUENCE [LARGE SCALE GENOMIC DNA]</scope>
    <source>
        <strain evidence="2 3">ATCC 30220</strain>
    </source>
</reference>
<dbReference type="VEuPathDB" id="TriTrypDB:Lsey_0078_0070"/>
<feature type="region of interest" description="Disordered" evidence="1">
    <location>
        <begin position="373"/>
        <end position="412"/>
    </location>
</feature>
<dbReference type="OMA" id="WEDSFEY"/>
<name>A0A0N1HY62_LEPSE</name>
<evidence type="ECO:0000313" key="3">
    <source>
        <dbReference type="Proteomes" id="UP000038009"/>
    </source>
</evidence>